<comment type="caution">
    <text evidence="1">The sequence shown here is derived from an EMBL/GenBank/DDBJ whole genome shotgun (WGS) entry which is preliminary data.</text>
</comment>
<organism evidence="1 2">
    <name type="scientific">Kordia aestuariivivens</name>
    <dbReference type="NCBI Taxonomy" id="2759037"/>
    <lineage>
        <taxon>Bacteria</taxon>
        <taxon>Pseudomonadati</taxon>
        <taxon>Bacteroidota</taxon>
        <taxon>Flavobacteriia</taxon>
        <taxon>Flavobacteriales</taxon>
        <taxon>Flavobacteriaceae</taxon>
        <taxon>Kordia</taxon>
    </lineage>
</organism>
<sequence>MNKKLVGFELPNKMAYIKTDVGEELFKPYKKANQKGVNEWLKEFLLTEQNYKDFKKEFEELKIKSFPENIEKGCAFCRGEKKGEGEKNCENHHVQIDTTFSFFAYKFVNIVLSNTHIYNSKKELYKLTKKFYECFYFFKGKGVVYFDLDSLIKHCLNAGFLSISEHLKSIELIEGIEIINYTLDTLDQEEIENDIYEREDYNFVMLQKKFLLNKHNSIMRDIEYKKIEKEVLKSKKTDDSKITIPHYALYYYYLQESDYIDYFENHPQGKLYAIEELIENDSIKTTKNYFQKVYNKFRHYKTNRIAHNQVANISFVVNTMLSDYPKAKELALLELKEAKTKNR</sequence>
<accession>A0ABR7QBL5</accession>
<protein>
    <submittedName>
        <fullName evidence="1">Uncharacterized protein</fullName>
    </submittedName>
</protein>
<dbReference type="RefSeq" id="WP_187563014.1">
    <property type="nucleotide sequence ID" value="NZ_JACGWS010000009.1"/>
</dbReference>
<dbReference type="Proteomes" id="UP000619238">
    <property type="component" value="Unassembled WGS sequence"/>
</dbReference>
<dbReference type="EMBL" id="JACGWS010000009">
    <property type="protein sequence ID" value="MBC8755972.1"/>
    <property type="molecule type" value="Genomic_DNA"/>
</dbReference>
<name>A0ABR7QBL5_9FLAO</name>
<evidence type="ECO:0000313" key="1">
    <source>
        <dbReference type="EMBL" id="MBC8755972.1"/>
    </source>
</evidence>
<gene>
    <name evidence="1" type="ORF">H2O64_14940</name>
</gene>
<proteinExistence type="predicted"/>
<reference evidence="1 2" key="1">
    <citation type="submission" date="2020-07" db="EMBL/GenBank/DDBJ databases">
        <title>Description of Kordia aestuariivivens sp. nov., isolated from a tidal flat.</title>
        <authorList>
            <person name="Park S."/>
            <person name="Yoon J.-H."/>
        </authorList>
    </citation>
    <scope>NUCLEOTIDE SEQUENCE [LARGE SCALE GENOMIC DNA]</scope>
    <source>
        <strain evidence="1 2">YSTF-M3</strain>
    </source>
</reference>
<keyword evidence="2" id="KW-1185">Reference proteome</keyword>
<evidence type="ECO:0000313" key="2">
    <source>
        <dbReference type="Proteomes" id="UP000619238"/>
    </source>
</evidence>